<dbReference type="Pfam" id="PF16282">
    <property type="entry name" value="SANT_DAMP1_like"/>
    <property type="match status" value="1"/>
</dbReference>
<evidence type="ECO:0000313" key="8">
    <source>
        <dbReference type="EMBL" id="VDP93704.1"/>
    </source>
</evidence>
<evidence type="ECO:0000256" key="5">
    <source>
        <dbReference type="ARBA" id="ARBA00023242"/>
    </source>
</evidence>
<dbReference type="WBParaSite" id="ECPE_0001647401-mRNA-1">
    <property type="protein sequence ID" value="ECPE_0001647401-mRNA-1"/>
    <property type="gene ID" value="ECPE_0001647401"/>
</dbReference>
<evidence type="ECO:0000256" key="2">
    <source>
        <dbReference type="ARBA" id="ARBA00022853"/>
    </source>
</evidence>
<evidence type="ECO:0000256" key="4">
    <source>
        <dbReference type="ARBA" id="ARBA00023163"/>
    </source>
</evidence>
<dbReference type="GO" id="GO:0000122">
    <property type="term" value="P:negative regulation of transcription by RNA polymerase II"/>
    <property type="evidence" value="ECO:0007669"/>
    <property type="project" value="TreeGrafter"/>
</dbReference>
<dbReference type="InterPro" id="IPR032563">
    <property type="entry name" value="DAMP1_SANT-like"/>
</dbReference>
<dbReference type="GO" id="GO:0006281">
    <property type="term" value="P:DNA repair"/>
    <property type="evidence" value="ECO:0007669"/>
    <property type="project" value="InterPro"/>
</dbReference>
<keyword evidence="5" id="KW-0539">Nucleus</keyword>
<dbReference type="GO" id="GO:0000812">
    <property type="term" value="C:Swr1 complex"/>
    <property type="evidence" value="ECO:0007669"/>
    <property type="project" value="TreeGrafter"/>
</dbReference>
<reference evidence="8 9" key="2">
    <citation type="submission" date="2018-11" db="EMBL/GenBank/DDBJ databases">
        <authorList>
            <consortium name="Pathogen Informatics"/>
        </authorList>
    </citation>
    <scope>NUCLEOTIDE SEQUENCE [LARGE SCALE GENOMIC DNA]</scope>
    <source>
        <strain evidence="8 9">Egypt</strain>
    </source>
</reference>
<feature type="domain" description="DAMP1 SANT/Myb-like" evidence="7">
    <location>
        <begin position="105"/>
        <end position="181"/>
    </location>
</feature>
<reference evidence="10" key="1">
    <citation type="submission" date="2016-06" db="UniProtKB">
        <authorList>
            <consortium name="WormBaseParasite"/>
        </authorList>
    </citation>
    <scope>IDENTIFICATION</scope>
</reference>
<keyword evidence="2" id="KW-0156">Chromatin regulator</keyword>
<evidence type="ECO:0000256" key="1">
    <source>
        <dbReference type="ARBA" id="ARBA00004123"/>
    </source>
</evidence>
<dbReference type="AlphaFoldDB" id="A0A183BB46"/>
<dbReference type="GO" id="GO:0003714">
    <property type="term" value="F:transcription corepressor activity"/>
    <property type="evidence" value="ECO:0007669"/>
    <property type="project" value="TreeGrafter"/>
</dbReference>
<evidence type="ECO:0000313" key="9">
    <source>
        <dbReference type="Proteomes" id="UP000272942"/>
    </source>
</evidence>
<proteinExistence type="predicted"/>
<dbReference type="PANTHER" id="PTHR12855">
    <property type="entry name" value="DNA METHYLTRANSFERASE 1-ASSOCIATED PROTEIN 1 FAMILY MEMBER"/>
    <property type="match status" value="1"/>
</dbReference>
<keyword evidence="4" id="KW-0804">Transcription</keyword>
<evidence type="ECO:0000256" key="6">
    <source>
        <dbReference type="ARBA" id="ARBA00067416"/>
    </source>
</evidence>
<dbReference type="Proteomes" id="UP000272942">
    <property type="component" value="Unassembled WGS sequence"/>
</dbReference>
<gene>
    <name evidence="8" type="ORF">ECPE_LOCUS16432</name>
</gene>
<dbReference type="FunFam" id="1.10.10.60:FF:000087">
    <property type="entry name" value="DNA methyltransferase 1-associated protein 1"/>
    <property type="match status" value="1"/>
</dbReference>
<dbReference type="OrthoDB" id="19740at2759"/>
<dbReference type="PANTHER" id="PTHR12855:SF10">
    <property type="entry name" value="DNA METHYLTRANSFERASE 1-ASSOCIATED PROTEIN 1"/>
    <property type="match status" value="1"/>
</dbReference>
<accession>A0A183BB46</accession>
<evidence type="ECO:0000313" key="10">
    <source>
        <dbReference type="WBParaSite" id="ECPE_0001647401-mRNA-1"/>
    </source>
</evidence>
<evidence type="ECO:0000256" key="3">
    <source>
        <dbReference type="ARBA" id="ARBA00023015"/>
    </source>
</evidence>
<name>A0A183BB46_9TREM</name>
<sequence length="232" mass="27283">MNATDVMDILDIDESGPKKGILDKEALLSKSDKKKSSKTTTLKRPENIPRELWGLQSTLNSEMPPLMPVDDAPKYCQPKAVIGDDLILYHWRREKSDAEDPTDEYPFARYNKHVTVPEYTTAEYETMLQDPKWTEAKTAHLMELARRFDLRFVHMRDRWDLERFPGRPSIEDLKERYYGILITLDKSHVPRYTLVHSASTYIFISTMWLTYTEPKSRRIQCQLLDGLYFLFL</sequence>
<organism evidence="10">
    <name type="scientific">Echinostoma caproni</name>
    <dbReference type="NCBI Taxonomy" id="27848"/>
    <lineage>
        <taxon>Eukaryota</taxon>
        <taxon>Metazoa</taxon>
        <taxon>Spiralia</taxon>
        <taxon>Lophotrochozoa</taxon>
        <taxon>Platyhelminthes</taxon>
        <taxon>Trematoda</taxon>
        <taxon>Digenea</taxon>
        <taxon>Plagiorchiida</taxon>
        <taxon>Echinostomata</taxon>
        <taxon>Echinostomatoidea</taxon>
        <taxon>Echinostomatidae</taxon>
        <taxon>Echinostoma</taxon>
    </lineage>
</organism>
<dbReference type="EMBL" id="UZAN01064294">
    <property type="protein sequence ID" value="VDP93704.1"/>
    <property type="molecule type" value="Genomic_DNA"/>
</dbReference>
<comment type="subcellular location">
    <subcellularLocation>
        <location evidence="1">Nucleus</location>
    </subcellularLocation>
</comment>
<dbReference type="Gene3D" id="1.10.10.60">
    <property type="entry name" value="Homeodomain-like"/>
    <property type="match status" value="1"/>
</dbReference>
<keyword evidence="3" id="KW-0805">Transcription regulation</keyword>
<dbReference type="GO" id="GO:0035267">
    <property type="term" value="C:NuA4 histone acetyltransferase complex"/>
    <property type="evidence" value="ECO:0007669"/>
    <property type="project" value="InterPro"/>
</dbReference>
<dbReference type="GO" id="GO:0006338">
    <property type="term" value="P:chromatin remodeling"/>
    <property type="evidence" value="ECO:0007669"/>
    <property type="project" value="InterPro"/>
</dbReference>
<dbReference type="InterPro" id="IPR027109">
    <property type="entry name" value="Swc4/Dmap1"/>
</dbReference>
<keyword evidence="9" id="KW-1185">Reference proteome</keyword>
<evidence type="ECO:0000259" key="7">
    <source>
        <dbReference type="Pfam" id="PF16282"/>
    </source>
</evidence>
<protein>
    <recommendedName>
        <fullName evidence="6">DNA methyltransferase 1-associated protein 1</fullName>
    </recommendedName>
</protein>